<evidence type="ECO:0000313" key="3">
    <source>
        <dbReference type="Proteomes" id="UP000006882"/>
    </source>
</evidence>
<name>A0A251Q250_PRUPE</name>
<gene>
    <name evidence="2" type="ORF">PRUPE_3G119900</name>
</gene>
<sequence length="98" mass="11252">MAKKVDGLACLDGMVSFLEFAWHKVPRLACWGQQLVAKLGYILFGLLGVEKQSRGLLVNFFFPATCFKEDLWKKQTEDEKEEAKREVGRDTYSLFSSR</sequence>
<proteinExistence type="predicted"/>
<dbReference type="AlphaFoldDB" id="A0A251Q250"/>
<evidence type="ECO:0000313" key="2">
    <source>
        <dbReference type="EMBL" id="ONI16755.1"/>
    </source>
</evidence>
<feature type="compositionally biased region" description="Basic and acidic residues" evidence="1">
    <location>
        <begin position="77"/>
        <end position="89"/>
    </location>
</feature>
<reference evidence="2" key="2">
    <citation type="submission" date="2016-12" db="EMBL/GenBank/DDBJ databases">
        <title>WGS assembly of Prunus persica.</title>
        <authorList>
            <person name="Verde I."/>
            <person name="Jenkins J."/>
            <person name="Dondini L."/>
            <person name="Micali S."/>
            <person name="Pagliarani G."/>
            <person name="Vendramin E."/>
            <person name="Paris R."/>
            <person name="Aramini V."/>
            <person name="Gazza L."/>
            <person name="Rossini L."/>
            <person name="Bassi D."/>
            <person name="Troggio M."/>
            <person name="Shu S."/>
            <person name="Grimwood J.H."/>
            <person name="Tartarini S."/>
            <person name="Dettori M.T."/>
            <person name="Schmutz J."/>
        </authorList>
    </citation>
    <scope>NUCLEOTIDE SEQUENCE</scope>
</reference>
<keyword evidence="3" id="KW-1185">Reference proteome</keyword>
<dbReference type="Proteomes" id="UP000006882">
    <property type="component" value="Chromosome G3"/>
</dbReference>
<dbReference type="EMBL" id="CM007653">
    <property type="protein sequence ID" value="ONI16755.1"/>
    <property type="molecule type" value="Genomic_DNA"/>
</dbReference>
<reference evidence="2 3" key="1">
    <citation type="journal article" date="2013" name="Nat. Genet.">
        <title>The high-quality draft genome of peach (Prunus persica) identifies unique patterns of genetic diversity, domestication and genome evolution.</title>
        <authorList>
            <consortium name="International Peach Genome Initiative"/>
            <person name="Verde I."/>
            <person name="Abbott A.G."/>
            <person name="Scalabrin S."/>
            <person name="Jung S."/>
            <person name="Shu S."/>
            <person name="Marroni F."/>
            <person name="Zhebentyayeva T."/>
            <person name="Dettori M.T."/>
            <person name="Grimwood J."/>
            <person name="Cattonaro F."/>
            <person name="Zuccolo A."/>
            <person name="Rossini L."/>
            <person name="Jenkins J."/>
            <person name="Vendramin E."/>
            <person name="Meisel L.A."/>
            <person name="Decroocq V."/>
            <person name="Sosinski B."/>
            <person name="Prochnik S."/>
            <person name="Mitros T."/>
            <person name="Policriti A."/>
            <person name="Cipriani G."/>
            <person name="Dondini L."/>
            <person name="Ficklin S."/>
            <person name="Goodstein D.M."/>
            <person name="Xuan P."/>
            <person name="Del Fabbro C."/>
            <person name="Aramini V."/>
            <person name="Copetti D."/>
            <person name="Gonzalez S."/>
            <person name="Horner D.S."/>
            <person name="Falchi R."/>
            <person name="Lucas S."/>
            <person name="Mica E."/>
            <person name="Maldonado J."/>
            <person name="Lazzari B."/>
            <person name="Bielenberg D."/>
            <person name="Pirona R."/>
            <person name="Miculan M."/>
            <person name="Barakat A."/>
            <person name="Testolin R."/>
            <person name="Stella A."/>
            <person name="Tartarini S."/>
            <person name="Tonutti P."/>
            <person name="Arus P."/>
            <person name="Orellana A."/>
            <person name="Wells C."/>
            <person name="Main D."/>
            <person name="Vizzotto G."/>
            <person name="Silva H."/>
            <person name="Salamini F."/>
            <person name="Schmutz J."/>
            <person name="Morgante M."/>
            <person name="Rokhsar D.S."/>
        </authorList>
    </citation>
    <scope>NUCLEOTIDE SEQUENCE [LARGE SCALE GENOMIC DNA]</scope>
    <source>
        <strain evidence="3">cv. Nemared</strain>
    </source>
</reference>
<dbReference type="Gramene" id="ONI16755">
    <property type="protein sequence ID" value="ONI16755"/>
    <property type="gene ID" value="PRUPE_3G119900"/>
</dbReference>
<evidence type="ECO:0000256" key="1">
    <source>
        <dbReference type="SAM" id="MobiDB-lite"/>
    </source>
</evidence>
<organism evidence="2 3">
    <name type="scientific">Prunus persica</name>
    <name type="common">Peach</name>
    <name type="synonym">Amygdalus persica</name>
    <dbReference type="NCBI Taxonomy" id="3760"/>
    <lineage>
        <taxon>Eukaryota</taxon>
        <taxon>Viridiplantae</taxon>
        <taxon>Streptophyta</taxon>
        <taxon>Embryophyta</taxon>
        <taxon>Tracheophyta</taxon>
        <taxon>Spermatophyta</taxon>
        <taxon>Magnoliopsida</taxon>
        <taxon>eudicotyledons</taxon>
        <taxon>Gunneridae</taxon>
        <taxon>Pentapetalae</taxon>
        <taxon>rosids</taxon>
        <taxon>fabids</taxon>
        <taxon>Rosales</taxon>
        <taxon>Rosaceae</taxon>
        <taxon>Amygdaloideae</taxon>
        <taxon>Amygdaleae</taxon>
        <taxon>Prunus</taxon>
    </lineage>
</organism>
<accession>A0A251Q250</accession>
<dbReference type="Gramene" id="ONI16756">
    <property type="protein sequence ID" value="ONI16756"/>
    <property type="gene ID" value="PRUPE_3G119900"/>
</dbReference>
<feature type="region of interest" description="Disordered" evidence="1">
    <location>
        <begin position="77"/>
        <end position="98"/>
    </location>
</feature>
<dbReference type="EMBL" id="CM007653">
    <property type="protein sequence ID" value="ONI16756.1"/>
    <property type="molecule type" value="Genomic_DNA"/>
</dbReference>
<protein>
    <submittedName>
        <fullName evidence="2">Uncharacterized protein</fullName>
    </submittedName>
</protein>